<dbReference type="AlphaFoldDB" id="A0A364LL48"/>
<organism evidence="1 2">
    <name type="scientific">Legionella quinlivanii</name>
    <dbReference type="NCBI Taxonomy" id="45073"/>
    <lineage>
        <taxon>Bacteria</taxon>
        <taxon>Pseudomonadati</taxon>
        <taxon>Pseudomonadota</taxon>
        <taxon>Gammaproteobacteria</taxon>
        <taxon>Legionellales</taxon>
        <taxon>Legionellaceae</taxon>
        <taxon>Legionella</taxon>
    </lineage>
</organism>
<dbReference type="Proteomes" id="UP000249458">
    <property type="component" value="Unassembled WGS sequence"/>
</dbReference>
<dbReference type="EMBL" id="MVJN01000003">
    <property type="protein sequence ID" value="RAP37457.1"/>
    <property type="molecule type" value="Genomic_DNA"/>
</dbReference>
<comment type="caution">
    <text evidence="1">The sequence shown here is derived from an EMBL/GenBank/DDBJ whole genome shotgun (WGS) entry which is preliminary data.</text>
</comment>
<sequence>MTIMPLDIKERTALETLPHLKYNPIVFVCDSNMADKCILVFKIQVHSFFIFLLLCLQCNIQ</sequence>
<accession>A0A364LL48</accession>
<name>A0A364LL48_9GAMM</name>
<evidence type="ECO:0000313" key="1">
    <source>
        <dbReference type="EMBL" id="RAP37457.1"/>
    </source>
</evidence>
<proteinExistence type="predicted"/>
<protein>
    <submittedName>
        <fullName evidence="1">Uncharacterized protein</fullName>
    </submittedName>
</protein>
<reference evidence="1 2" key="1">
    <citation type="submission" date="2017-02" db="EMBL/GenBank/DDBJ databases">
        <title>Legionella quilivanii strain from human: case report and whole genome sequencing analysis.</title>
        <authorList>
            <person name="Lalancette C."/>
            <person name="Leduc J.-M."/>
            <person name="Levesque S."/>
            <person name="Fournier E."/>
            <person name="Saoud J."/>
            <person name="Faucher S.P."/>
            <person name="Bernard K."/>
            <person name="Martineau C."/>
            <person name="Longtin J."/>
        </authorList>
    </citation>
    <scope>NUCLEOTIDE SEQUENCE [LARGE SCALE GENOMIC DNA]</scope>
    <source>
        <strain evidence="1 2">ID143958</strain>
    </source>
</reference>
<evidence type="ECO:0000313" key="2">
    <source>
        <dbReference type="Proteomes" id="UP000249458"/>
    </source>
</evidence>
<gene>
    <name evidence="1" type="ORF">B1207_04600</name>
</gene>